<dbReference type="CDD" id="cd00143">
    <property type="entry name" value="PP2Cc"/>
    <property type="match status" value="1"/>
</dbReference>
<dbReference type="InterPro" id="IPR036457">
    <property type="entry name" value="PPM-type-like_dom_sf"/>
</dbReference>
<dbReference type="EMBL" id="CAJNOQ010004299">
    <property type="protein sequence ID" value="CAF1053165.1"/>
    <property type="molecule type" value="Genomic_DNA"/>
</dbReference>
<dbReference type="Proteomes" id="UP000663829">
    <property type="component" value="Unassembled WGS sequence"/>
</dbReference>
<proteinExistence type="predicted"/>
<dbReference type="PANTHER" id="PTHR47992">
    <property type="entry name" value="PROTEIN PHOSPHATASE"/>
    <property type="match status" value="1"/>
</dbReference>
<organism evidence="3 5">
    <name type="scientific">Didymodactylos carnosus</name>
    <dbReference type="NCBI Taxonomy" id="1234261"/>
    <lineage>
        <taxon>Eukaryota</taxon>
        <taxon>Metazoa</taxon>
        <taxon>Spiralia</taxon>
        <taxon>Gnathifera</taxon>
        <taxon>Rotifera</taxon>
        <taxon>Eurotatoria</taxon>
        <taxon>Bdelloidea</taxon>
        <taxon>Philodinida</taxon>
        <taxon>Philodinidae</taxon>
        <taxon>Didymodactylos</taxon>
    </lineage>
</organism>
<name>A0A814KM13_9BILA</name>
<reference evidence="3" key="1">
    <citation type="submission" date="2021-02" db="EMBL/GenBank/DDBJ databases">
        <authorList>
            <person name="Nowell W R."/>
        </authorList>
    </citation>
    <scope>NUCLEOTIDE SEQUENCE</scope>
</reference>
<protein>
    <recommendedName>
        <fullName evidence="2">PPM-type phosphatase domain-containing protein</fullName>
    </recommendedName>
</protein>
<dbReference type="SMART" id="SM00332">
    <property type="entry name" value="PP2Cc"/>
    <property type="match status" value="1"/>
</dbReference>
<feature type="compositionally biased region" description="Basic and acidic residues" evidence="1">
    <location>
        <begin position="7"/>
        <end position="22"/>
    </location>
</feature>
<evidence type="ECO:0000313" key="5">
    <source>
        <dbReference type="Proteomes" id="UP000663829"/>
    </source>
</evidence>
<dbReference type="EMBL" id="CAJOBC010004299">
    <property type="protein sequence ID" value="CAF3822500.1"/>
    <property type="molecule type" value="Genomic_DNA"/>
</dbReference>
<dbReference type="SUPFAM" id="SSF81606">
    <property type="entry name" value="PP2C-like"/>
    <property type="match status" value="1"/>
</dbReference>
<dbReference type="InterPro" id="IPR001932">
    <property type="entry name" value="PPM-type_phosphatase-like_dom"/>
</dbReference>
<comment type="caution">
    <text evidence="3">The sequence shown here is derived from an EMBL/GenBank/DDBJ whole genome shotgun (WGS) entry which is preliminary data.</text>
</comment>
<evidence type="ECO:0000256" key="1">
    <source>
        <dbReference type="SAM" id="MobiDB-lite"/>
    </source>
</evidence>
<dbReference type="GO" id="GO:0004722">
    <property type="term" value="F:protein serine/threonine phosphatase activity"/>
    <property type="evidence" value="ECO:0007669"/>
    <property type="project" value="InterPro"/>
</dbReference>
<dbReference type="InterPro" id="IPR015655">
    <property type="entry name" value="PP2C"/>
</dbReference>
<gene>
    <name evidence="3" type="ORF">GPM918_LOCUS16391</name>
    <name evidence="4" type="ORF">SRO942_LOCUS16391</name>
</gene>
<dbReference type="Proteomes" id="UP000681722">
    <property type="component" value="Unassembled WGS sequence"/>
</dbReference>
<accession>A0A814KM13</accession>
<feature type="region of interest" description="Disordered" evidence="1">
    <location>
        <begin position="1"/>
        <end position="40"/>
    </location>
</feature>
<dbReference type="AlphaFoldDB" id="A0A814KM13"/>
<evidence type="ECO:0000259" key="2">
    <source>
        <dbReference type="PROSITE" id="PS51746"/>
    </source>
</evidence>
<dbReference type="PROSITE" id="PS51746">
    <property type="entry name" value="PPM_2"/>
    <property type="match status" value="1"/>
</dbReference>
<feature type="domain" description="PPM-type phosphatase" evidence="2">
    <location>
        <begin position="101"/>
        <end position="382"/>
    </location>
</feature>
<evidence type="ECO:0000313" key="4">
    <source>
        <dbReference type="EMBL" id="CAF3822500.1"/>
    </source>
</evidence>
<evidence type="ECO:0000313" key="3">
    <source>
        <dbReference type="EMBL" id="CAF1053165.1"/>
    </source>
</evidence>
<dbReference type="OrthoDB" id="10264738at2759"/>
<sequence length="461" mass="52598">MKRHDSRRIVEESKKDEKLIKDHSRKHSISPEWNEKQTTKNYTDWTKGSVSLSVPIKKPTSGQENENLKPTRRFSRLDQTLLTKPKVDKKNLSDEIKGVLKYCLAQMQGMRREMEDAHSVLLKFDNAHWSKWSYFSIFDGHNGKQAAKFVAKNLHVHIMEQLNSMVKVDLGLDSSSIKPVKSSELDIENFLTVIKQAYKDTDDALRKVIKDESGCVAVSCLIGTEKIYFMNVGDSRAILVSPDGKVVMETDDHKPDDPGEIERLQNVAESGVITQQDGDIKRVRGLAMTRVFGDFQIAKNIKEIVPADPEIIEFTRSKKSPVAFIVLACDGIWDVITNEELALIILDRMNVTDNLCEITNYILDTCLIRGSTDNMSLFLIKFPQGPSATDNYIELDKRIREYIQHTLAEKNENTNVEDIWRKLMKKFETKLLTRKELELLDNGGGIQAKRHLFVKAVTESL</sequence>
<keyword evidence="5" id="KW-1185">Reference proteome</keyword>
<dbReference type="Pfam" id="PF00481">
    <property type="entry name" value="PP2C"/>
    <property type="match status" value="1"/>
</dbReference>
<dbReference type="Gene3D" id="3.60.40.10">
    <property type="entry name" value="PPM-type phosphatase domain"/>
    <property type="match status" value="1"/>
</dbReference>